<name>A0A9P7EZK5_9AGAM</name>
<accession>A0A9P7EZK5</accession>
<comment type="caution">
    <text evidence="2">The sequence shown here is derived from an EMBL/GenBank/DDBJ whole genome shotgun (WGS) entry which is preliminary data.</text>
</comment>
<evidence type="ECO:0000313" key="2">
    <source>
        <dbReference type="EMBL" id="KAG2100179.1"/>
    </source>
</evidence>
<dbReference type="EMBL" id="JABBWM010000055">
    <property type="protein sequence ID" value="KAG2100179.1"/>
    <property type="molecule type" value="Genomic_DNA"/>
</dbReference>
<evidence type="ECO:0000256" key="1">
    <source>
        <dbReference type="SAM" id="MobiDB-lite"/>
    </source>
</evidence>
<dbReference type="Proteomes" id="UP000823399">
    <property type="component" value="Unassembled WGS sequence"/>
</dbReference>
<protein>
    <submittedName>
        <fullName evidence="2">Uncharacterized protein</fullName>
    </submittedName>
</protein>
<dbReference type="AlphaFoldDB" id="A0A9P7EZK5"/>
<organism evidence="2 3">
    <name type="scientific">Suillus discolor</name>
    <dbReference type="NCBI Taxonomy" id="1912936"/>
    <lineage>
        <taxon>Eukaryota</taxon>
        <taxon>Fungi</taxon>
        <taxon>Dikarya</taxon>
        <taxon>Basidiomycota</taxon>
        <taxon>Agaricomycotina</taxon>
        <taxon>Agaricomycetes</taxon>
        <taxon>Agaricomycetidae</taxon>
        <taxon>Boletales</taxon>
        <taxon>Suillineae</taxon>
        <taxon>Suillaceae</taxon>
        <taxon>Suillus</taxon>
    </lineage>
</organism>
<evidence type="ECO:0000313" key="3">
    <source>
        <dbReference type="Proteomes" id="UP000823399"/>
    </source>
</evidence>
<reference evidence="2" key="1">
    <citation type="journal article" date="2020" name="New Phytol.">
        <title>Comparative genomics reveals dynamic genome evolution in host specialist ectomycorrhizal fungi.</title>
        <authorList>
            <person name="Lofgren L.A."/>
            <person name="Nguyen N.H."/>
            <person name="Vilgalys R."/>
            <person name="Ruytinx J."/>
            <person name="Liao H.L."/>
            <person name="Branco S."/>
            <person name="Kuo A."/>
            <person name="LaButti K."/>
            <person name="Lipzen A."/>
            <person name="Andreopoulos W."/>
            <person name="Pangilinan J."/>
            <person name="Riley R."/>
            <person name="Hundley H."/>
            <person name="Na H."/>
            <person name="Barry K."/>
            <person name="Grigoriev I.V."/>
            <person name="Stajich J.E."/>
            <person name="Kennedy P.G."/>
        </authorList>
    </citation>
    <scope>NUCLEOTIDE SEQUENCE</scope>
    <source>
        <strain evidence="2">FC423</strain>
    </source>
</reference>
<dbReference type="RefSeq" id="XP_041289439.1">
    <property type="nucleotide sequence ID" value="XM_041433998.1"/>
</dbReference>
<proteinExistence type="predicted"/>
<sequence>MAGLSKYGSMLCACSDTDRVFGYSSTHWMVTMLGGMDQCHYDLMHSTQAIGNAKIQRHDIAATAASSAMGYANSGSFSDIDISEESLVGPFNLTDEDSQPDADVASGISVSEKERRYNWEKPLYNAQIPEGEDNPYASGWAVQKG</sequence>
<keyword evidence="3" id="KW-1185">Reference proteome</keyword>
<dbReference type="GeneID" id="64696257"/>
<dbReference type="OrthoDB" id="10580335at2759"/>
<gene>
    <name evidence="2" type="ORF">F5147DRAFT_655622</name>
</gene>
<feature type="region of interest" description="Disordered" evidence="1">
    <location>
        <begin position="90"/>
        <end position="109"/>
    </location>
</feature>